<protein>
    <submittedName>
        <fullName evidence="2">DUF4065 domain-containing protein</fullName>
    </submittedName>
</protein>
<dbReference type="EMBL" id="QMCK01000084">
    <property type="protein sequence ID" value="RAY20524.1"/>
    <property type="molecule type" value="Genomic_DNA"/>
</dbReference>
<evidence type="ECO:0000313" key="3">
    <source>
        <dbReference type="Proteomes" id="UP000250603"/>
    </source>
</evidence>
<keyword evidence="3" id="KW-1185">Reference proteome</keyword>
<comment type="caution">
    <text evidence="2">The sequence shown here is derived from an EMBL/GenBank/DDBJ whole genome shotgun (WGS) entry which is preliminary data.</text>
</comment>
<evidence type="ECO:0000313" key="2">
    <source>
        <dbReference type="EMBL" id="RAY20524.1"/>
    </source>
</evidence>
<organism evidence="2 3">
    <name type="scientific">Enterobacter kobei</name>
    <dbReference type="NCBI Taxonomy" id="208224"/>
    <lineage>
        <taxon>Bacteria</taxon>
        <taxon>Pseudomonadati</taxon>
        <taxon>Pseudomonadota</taxon>
        <taxon>Gammaproteobacteria</taxon>
        <taxon>Enterobacterales</taxon>
        <taxon>Enterobacteriaceae</taxon>
        <taxon>Enterobacter</taxon>
        <taxon>Enterobacter cloacae complex</taxon>
    </lineage>
</organism>
<dbReference type="Proteomes" id="UP000250603">
    <property type="component" value="Unassembled WGS sequence"/>
</dbReference>
<name>A0ABX9EZE7_9ENTR</name>
<sequence length="208" mass="23580">MAYSTIAVANAFIERAKGAKITDLTPMKLQKLVFFAQSWSLKILDKPLVEDFFAKWTYGPVQPQLYHAVKDYQNHHISTLISTLEFTEDGGFQTVTPEFVDEVGDFRCIIDNIITVYGHMTAANLSRLTHLPGSAWAKAGDEQAVLDNKLLKECIVIEEGRFMSQAEFPFNFELDRMQKMVSGDFVTVPDGLETLDDFDDWLRKVSQS</sequence>
<feature type="domain" description="Antitoxin SocA-like Panacea" evidence="1">
    <location>
        <begin position="29"/>
        <end position="136"/>
    </location>
</feature>
<accession>A0ABX9EZE7</accession>
<evidence type="ECO:0000259" key="1">
    <source>
        <dbReference type="Pfam" id="PF13274"/>
    </source>
</evidence>
<gene>
    <name evidence="2" type="ORF">DP181_22500</name>
</gene>
<dbReference type="RefSeq" id="WP_063851988.1">
    <property type="nucleotide sequence ID" value="NZ_CABGMI010000038.1"/>
</dbReference>
<dbReference type="Pfam" id="PF13274">
    <property type="entry name" value="SocA_Panacea"/>
    <property type="match status" value="1"/>
</dbReference>
<dbReference type="InterPro" id="IPR025272">
    <property type="entry name" value="SocA_Panacea"/>
</dbReference>
<proteinExistence type="predicted"/>
<reference evidence="2 3" key="1">
    <citation type="submission" date="2018-06" db="EMBL/GenBank/DDBJ databases">
        <title>ACT-28, a chromosomally-encoded AmpC with carbapenemase activity from Enterobacter kobei.</title>
        <authorList>
            <person name="Jousset A.B."/>
            <person name="Oueslati S."/>
            <person name="Bernabeu S."/>
            <person name="Takissian J."/>
            <person name="Creton E."/>
            <person name="Vogel A."/>
            <person name="Cotellon G."/>
            <person name="Bonnin R.A."/>
            <person name="Dortet L."/>
            <person name="Naas T."/>
        </authorList>
    </citation>
    <scope>NUCLEOTIDE SEQUENCE [LARGE SCALE GENOMIC DNA]</scope>
    <source>
        <strain evidence="2 3">149H6</strain>
    </source>
</reference>